<evidence type="ECO:0000313" key="2">
    <source>
        <dbReference type="Proteomes" id="UP001060085"/>
    </source>
</evidence>
<reference evidence="2" key="1">
    <citation type="journal article" date="2023" name="Nat. Plants">
        <title>Single-cell RNA sequencing provides a high-resolution roadmap for understanding the multicellular compartmentation of specialized metabolism.</title>
        <authorList>
            <person name="Sun S."/>
            <person name="Shen X."/>
            <person name="Li Y."/>
            <person name="Li Y."/>
            <person name="Wang S."/>
            <person name="Li R."/>
            <person name="Zhang H."/>
            <person name="Shen G."/>
            <person name="Guo B."/>
            <person name="Wei J."/>
            <person name="Xu J."/>
            <person name="St-Pierre B."/>
            <person name="Chen S."/>
            <person name="Sun C."/>
        </authorList>
    </citation>
    <scope>NUCLEOTIDE SEQUENCE [LARGE SCALE GENOMIC DNA]</scope>
</reference>
<keyword evidence="2" id="KW-1185">Reference proteome</keyword>
<organism evidence="1 2">
    <name type="scientific">Catharanthus roseus</name>
    <name type="common">Madagascar periwinkle</name>
    <name type="synonym">Vinca rosea</name>
    <dbReference type="NCBI Taxonomy" id="4058"/>
    <lineage>
        <taxon>Eukaryota</taxon>
        <taxon>Viridiplantae</taxon>
        <taxon>Streptophyta</taxon>
        <taxon>Embryophyta</taxon>
        <taxon>Tracheophyta</taxon>
        <taxon>Spermatophyta</taxon>
        <taxon>Magnoliopsida</taxon>
        <taxon>eudicotyledons</taxon>
        <taxon>Gunneridae</taxon>
        <taxon>Pentapetalae</taxon>
        <taxon>asterids</taxon>
        <taxon>lamiids</taxon>
        <taxon>Gentianales</taxon>
        <taxon>Apocynaceae</taxon>
        <taxon>Rauvolfioideae</taxon>
        <taxon>Vinceae</taxon>
        <taxon>Catharanthinae</taxon>
        <taxon>Catharanthus</taxon>
    </lineage>
</organism>
<dbReference type="EMBL" id="CM044702">
    <property type="protein sequence ID" value="KAI5677677.1"/>
    <property type="molecule type" value="Genomic_DNA"/>
</dbReference>
<name>A0ACC0BY87_CATRO</name>
<sequence>MASGHLVLRANPSPISGSGDSNRRDSPVSGRWGTGQVKGRAVTALSRGVRRRHNTSDIPSTSAPIGPDMYYDLGAPGSSTRPPLYLLGPPPQTSYDSYAHATSLPIRMPGLDPTQYFSKTQIPLDEVSGPGLQLGAQFFEQLSASVLVDSSYSGAHYGVTDCGNPSSNTGLDRDSSTSWSEEAEKSRPTTNPTQRKKATNDGWEQTGPADRGPQDPILVPSYSGHIAV</sequence>
<comment type="caution">
    <text evidence="1">The sequence shown here is derived from an EMBL/GenBank/DDBJ whole genome shotgun (WGS) entry which is preliminary data.</text>
</comment>
<gene>
    <name evidence="1" type="ORF">M9H77_08627</name>
</gene>
<accession>A0ACC0BY87</accession>
<protein>
    <submittedName>
        <fullName evidence="1">Uncharacterized protein</fullName>
    </submittedName>
</protein>
<evidence type="ECO:0000313" key="1">
    <source>
        <dbReference type="EMBL" id="KAI5677677.1"/>
    </source>
</evidence>
<dbReference type="Proteomes" id="UP001060085">
    <property type="component" value="Linkage Group LG02"/>
</dbReference>
<proteinExistence type="predicted"/>